<organism evidence="6 8">
    <name type="scientific">Adineta steineri</name>
    <dbReference type="NCBI Taxonomy" id="433720"/>
    <lineage>
        <taxon>Eukaryota</taxon>
        <taxon>Metazoa</taxon>
        <taxon>Spiralia</taxon>
        <taxon>Gnathifera</taxon>
        <taxon>Rotifera</taxon>
        <taxon>Eurotatoria</taxon>
        <taxon>Bdelloidea</taxon>
        <taxon>Adinetida</taxon>
        <taxon>Adinetidae</taxon>
        <taxon>Adineta</taxon>
    </lineage>
</organism>
<dbReference type="PANTHER" id="PTHR21284:SF12">
    <property type="entry name" value="EG:80H7.2 PROTEIN"/>
    <property type="match status" value="1"/>
</dbReference>
<feature type="transmembrane region" description="Helical" evidence="5">
    <location>
        <begin position="15"/>
        <end position="38"/>
    </location>
</feature>
<dbReference type="OrthoDB" id="10062378at2759"/>
<dbReference type="AlphaFoldDB" id="A0A814W9A0"/>
<dbReference type="Gene3D" id="3.40.50.150">
    <property type="entry name" value="Vaccinia Virus protein VP39"/>
    <property type="match status" value="1"/>
</dbReference>
<dbReference type="InterPro" id="IPR029063">
    <property type="entry name" value="SAM-dependent_MTases_sf"/>
</dbReference>
<dbReference type="GO" id="GO:0016020">
    <property type="term" value="C:membrane"/>
    <property type="evidence" value="ECO:0007669"/>
    <property type="project" value="UniProtKB-SubCell"/>
</dbReference>
<reference evidence="6" key="1">
    <citation type="submission" date="2021-02" db="EMBL/GenBank/DDBJ databases">
        <authorList>
            <person name="Nowell W R."/>
        </authorList>
    </citation>
    <scope>NUCLEOTIDE SEQUENCE</scope>
</reference>
<evidence type="ECO:0000256" key="5">
    <source>
        <dbReference type="SAM" id="Phobius"/>
    </source>
</evidence>
<evidence type="ECO:0000256" key="1">
    <source>
        <dbReference type="ARBA" id="ARBA00004141"/>
    </source>
</evidence>
<keyword evidence="2 5" id="KW-0812">Transmembrane</keyword>
<sequence length="511" mass="60292">MGVFRFGNAEYSTHFFVGTIFMFLSTLCCISAFASPYWTKRYLDTPKDFQNIGLWELCLYKYRHYKDDLQIPYTGCFWFWTNEMYRFRDWIIPPWFKWVQAFATLGFIFTIATISSLAVAVFSAFRWQWRYQLIWSILSFVIFACELISLCIYGVYSQDRLWMPRPEFNYLSYSYWIEAAALIFALGACTLFAADVQFLREPYDDYIDEKHYHDALPYSPSNGSHLQLTQGRNRFSQYEYRTLKNTILPSRIHILPSSPSTCLESYDSHKLHKSIFYMSMVHFRIPVKLSQFVENKTGFEIGAPSVTTWGNLGVYAAARVLDTTNFASQTFWESGLKDGGSFIWKNQTKGKQYIRDAVDLQGIPNEYYDFVCATDVLEHIANPFKALLEWLRIMKSGGLLLIIVPFKNVTFDRKRDVVRLEHLINDYHNKTSEADLSHLNEILLLHDVKRDLGIEKFEDFKTRSENNYKNRGLHQHVYDQELLYYIYLCLNLNIKIQYTWDYHNLIIGQKQ</sequence>
<comment type="caution">
    <text evidence="6">The sequence shown here is derived from an EMBL/GenBank/DDBJ whole genome shotgun (WGS) entry which is preliminary data.</text>
</comment>
<evidence type="ECO:0000256" key="4">
    <source>
        <dbReference type="ARBA" id="ARBA00023136"/>
    </source>
</evidence>
<evidence type="ECO:0000313" key="8">
    <source>
        <dbReference type="Proteomes" id="UP000663891"/>
    </source>
</evidence>
<dbReference type="Proteomes" id="UP000663881">
    <property type="component" value="Unassembled WGS sequence"/>
</dbReference>
<evidence type="ECO:0000313" key="7">
    <source>
        <dbReference type="EMBL" id="CAF3891717.1"/>
    </source>
</evidence>
<dbReference type="Pfam" id="PF13489">
    <property type="entry name" value="Methyltransf_23"/>
    <property type="match status" value="1"/>
</dbReference>
<proteinExistence type="predicted"/>
<keyword evidence="3 5" id="KW-1133">Transmembrane helix</keyword>
<feature type="transmembrane region" description="Helical" evidence="5">
    <location>
        <begin position="98"/>
        <end position="121"/>
    </location>
</feature>
<dbReference type="CDD" id="cd02440">
    <property type="entry name" value="AdoMet_MTases"/>
    <property type="match status" value="1"/>
</dbReference>
<dbReference type="EMBL" id="CAJNON010000333">
    <property type="protein sequence ID" value="CAF1202033.1"/>
    <property type="molecule type" value="Genomic_DNA"/>
</dbReference>
<comment type="subcellular location">
    <subcellularLocation>
        <location evidence="1">Membrane</location>
        <topology evidence="1">Multi-pass membrane protein</topology>
    </subcellularLocation>
</comment>
<feature type="transmembrane region" description="Helical" evidence="5">
    <location>
        <begin position="133"/>
        <end position="155"/>
    </location>
</feature>
<evidence type="ECO:0008006" key="9">
    <source>
        <dbReference type="Google" id="ProtNLM"/>
    </source>
</evidence>
<accession>A0A814W9A0</accession>
<protein>
    <recommendedName>
        <fullName evidence="9">Methyltransferase type 11 domain-containing protein</fullName>
    </recommendedName>
</protein>
<gene>
    <name evidence="7" type="ORF">OKA104_LOCUS23696</name>
    <name evidence="6" type="ORF">VCS650_LOCUS25684</name>
</gene>
<dbReference type="EMBL" id="CAJOAY010001833">
    <property type="protein sequence ID" value="CAF3891717.1"/>
    <property type="molecule type" value="Genomic_DNA"/>
</dbReference>
<keyword evidence="4 5" id="KW-0472">Membrane</keyword>
<name>A0A814W9A0_9BILA</name>
<dbReference type="InterPro" id="IPR004031">
    <property type="entry name" value="PMP22/EMP/MP20/Claudin"/>
</dbReference>
<feature type="transmembrane region" description="Helical" evidence="5">
    <location>
        <begin position="175"/>
        <end position="194"/>
    </location>
</feature>
<dbReference type="Proteomes" id="UP000663891">
    <property type="component" value="Unassembled WGS sequence"/>
</dbReference>
<evidence type="ECO:0000256" key="3">
    <source>
        <dbReference type="ARBA" id="ARBA00022989"/>
    </source>
</evidence>
<dbReference type="PANTHER" id="PTHR21284">
    <property type="entry name" value="EG:80H7.2 PROTEIN"/>
    <property type="match status" value="1"/>
</dbReference>
<dbReference type="Gene3D" id="1.20.140.150">
    <property type="match status" value="1"/>
</dbReference>
<dbReference type="SUPFAM" id="SSF53335">
    <property type="entry name" value="S-adenosyl-L-methionine-dependent methyltransferases"/>
    <property type="match status" value="1"/>
</dbReference>
<dbReference type="Pfam" id="PF13903">
    <property type="entry name" value="Claudin_2"/>
    <property type="match status" value="1"/>
</dbReference>
<evidence type="ECO:0000256" key="2">
    <source>
        <dbReference type="ARBA" id="ARBA00022692"/>
    </source>
</evidence>
<evidence type="ECO:0000313" key="6">
    <source>
        <dbReference type="EMBL" id="CAF1202033.1"/>
    </source>
</evidence>